<comment type="caution">
    <text evidence="1">The sequence shown here is derived from an EMBL/GenBank/DDBJ whole genome shotgun (WGS) entry which is preliminary data.</text>
</comment>
<evidence type="ECO:0000313" key="1">
    <source>
        <dbReference type="EMBL" id="MBE1562970.1"/>
    </source>
</evidence>
<reference evidence="1 2" key="1">
    <citation type="submission" date="2020-10" db="EMBL/GenBank/DDBJ databases">
        <title>Sequencing the genomes of 1000 actinobacteria strains.</title>
        <authorList>
            <person name="Klenk H.-P."/>
        </authorList>
    </citation>
    <scope>NUCLEOTIDE SEQUENCE [LARGE SCALE GENOMIC DNA]</scope>
    <source>
        <strain evidence="1 2">DSM 43748</strain>
    </source>
</reference>
<name>A0ABR9KLT1_9ACTN</name>
<dbReference type="EMBL" id="JADBEF010000001">
    <property type="protein sequence ID" value="MBE1562970.1"/>
    <property type="molecule type" value="Genomic_DNA"/>
</dbReference>
<accession>A0ABR9KLT1</accession>
<sequence>MSVSHVEPEQRRPAVLGAAYLLLGTVADA</sequence>
<protein>
    <recommendedName>
        <fullName evidence="3">MFS transporter</fullName>
    </recommendedName>
</protein>
<keyword evidence="2" id="KW-1185">Reference proteome</keyword>
<proteinExistence type="predicted"/>
<organism evidence="1 2">
    <name type="scientific">Nonomuraea africana</name>
    <dbReference type="NCBI Taxonomy" id="46171"/>
    <lineage>
        <taxon>Bacteria</taxon>
        <taxon>Bacillati</taxon>
        <taxon>Actinomycetota</taxon>
        <taxon>Actinomycetes</taxon>
        <taxon>Streptosporangiales</taxon>
        <taxon>Streptosporangiaceae</taxon>
        <taxon>Nonomuraea</taxon>
    </lineage>
</organism>
<dbReference type="Proteomes" id="UP000661607">
    <property type="component" value="Unassembled WGS sequence"/>
</dbReference>
<gene>
    <name evidence="1" type="ORF">H4W81_005749</name>
</gene>
<evidence type="ECO:0000313" key="2">
    <source>
        <dbReference type="Proteomes" id="UP000661607"/>
    </source>
</evidence>
<evidence type="ECO:0008006" key="3">
    <source>
        <dbReference type="Google" id="ProtNLM"/>
    </source>
</evidence>